<dbReference type="EC" id="2.-.-.-" evidence="9"/>
<dbReference type="InterPro" id="IPR005490">
    <property type="entry name" value="LD_TPept_cat_dom"/>
</dbReference>
<dbReference type="InterPro" id="IPR050979">
    <property type="entry name" value="LD-transpeptidase"/>
</dbReference>
<evidence type="ECO:0000256" key="7">
    <source>
        <dbReference type="SAM" id="SignalP"/>
    </source>
</evidence>
<dbReference type="Proteomes" id="UP001551482">
    <property type="component" value="Unassembled WGS sequence"/>
</dbReference>
<protein>
    <submittedName>
        <fullName evidence="9">L,D-transpeptidase</fullName>
        <ecNumber evidence="9">2.-.-.-</ecNumber>
    </submittedName>
</protein>
<organism evidence="9 10">
    <name type="scientific">Streptodolium elevatio</name>
    <dbReference type="NCBI Taxonomy" id="3157996"/>
    <lineage>
        <taxon>Bacteria</taxon>
        <taxon>Bacillati</taxon>
        <taxon>Actinomycetota</taxon>
        <taxon>Actinomycetes</taxon>
        <taxon>Kitasatosporales</taxon>
        <taxon>Streptomycetaceae</taxon>
        <taxon>Streptodolium</taxon>
    </lineage>
</organism>
<dbReference type="GO" id="GO:0016740">
    <property type="term" value="F:transferase activity"/>
    <property type="evidence" value="ECO:0007669"/>
    <property type="project" value="UniProtKB-KW"/>
</dbReference>
<keyword evidence="5 6" id="KW-0961">Cell wall biogenesis/degradation</keyword>
<proteinExistence type="predicted"/>
<gene>
    <name evidence="9" type="ORF">AB0C36_20160</name>
</gene>
<feature type="active site" description="Proton donor/acceptor" evidence="6">
    <location>
        <position position="131"/>
    </location>
</feature>
<dbReference type="Gene3D" id="2.40.440.10">
    <property type="entry name" value="L,D-transpeptidase catalytic domain-like"/>
    <property type="match status" value="1"/>
</dbReference>
<evidence type="ECO:0000256" key="2">
    <source>
        <dbReference type="ARBA" id="ARBA00022679"/>
    </source>
</evidence>
<feature type="signal peptide" evidence="7">
    <location>
        <begin position="1"/>
        <end position="44"/>
    </location>
</feature>
<dbReference type="Pfam" id="PF03734">
    <property type="entry name" value="YkuD"/>
    <property type="match status" value="1"/>
</dbReference>
<name>A0ABV3DJ87_9ACTN</name>
<dbReference type="EMBL" id="JBEZFP010000051">
    <property type="protein sequence ID" value="MEU8135820.1"/>
    <property type="molecule type" value="Genomic_DNA"/>
</dbReference>
<dbReference type="SUPFAM" id="SSF141523">
    <property type="entry name" value="L,D-transpeptidase catalytic domain-like"/>
    <property type="match status" value="1"/>
</dbReference>
<keyword evidence="7" id="KW-0732">Signal</keyword>
<dbReference type="PANTHER" id="PTHR30582:SF33">
    <property type="entry name" value="EXPORTED PROTEIN"/>
    <property type="match status" value="1"/>
</dbReference>
<dbReference type="PANTHER" id="PTHR30582">
    <property type="entry name" value="L,D-TRANSPEPTIDASE"/>
    <property type="match status" value="1"/>
</dbReference>
<reference evidence="9 10" key="1">
    <citation type="submission" date="2024-06" db="EMBL/GenBank/DDBJ databases">
        <title>The Natural Products Discovery Center: Release of the First 8490 Sequenced Strains for Exploring Actinobacteria Biosynthetic Diversity.</title>
        <authorList>
            <person name="Kalkreuter E."/>
            <person name="Kautsar S.A."/>
            <person name="Yang D."/>
            <person name="Bader C.D."/>
            <person name="Teijaro C.N."/>
            <person name="Fluegel L."/>
            <person name="Davis C.M."/>
            <person name="Simpson J.R."/>
            <person name="Lauterbach L."/>
            <person name="Steele A.D."/>
            <person name="Gui C."/>
            <person name="Meng S."/>
            <person name="Li G."/>
            <person name="Viehrig K."/>
            <person name="Ye F."/>
            <person name="Su P."/>
            <person name="Kiefer A.F."/>
            <person name="Nichols A."/>
            <person name="Cepeda A.J."/>
            <person name="Yan W."/>
            <person name="Fan B."/>
            <person name="Jiang Y."/>
            <person name="Adhikari A."/>
            <person name="Zheng C.-J."/>
            <person name="Schuster L."/>
            <person name="Cowan T.M."/>
            <person name="Smanski M.J."/>
            <person name="Chevrette M.G."/>
            <person name="De Carvalho L.P.S."/>
            <person name="Shen B."/>
        </authorList>
    </citation>
    <scope>NUCLEOTIDE SEQUENCE [LARGE SCALE GENOMIC DNA]</scope>
    <source>
        <strain evidence="9 10">NPDC048946</strain>
    </source>
</reference>
<dbReference type="RefSeq" id="WP_358355866.1">
    <property type="nucleotide sequence ID" value="NZ_JBEZFP010000051.1"/>
</dbReference>
<dbReference type="CDD" id="cd16913">
    <property type="entry name" value="YkuD_like"/>
    <property type="match status" value="1"/>
</dbReference>
<dbReference type="PROSITE" id="PS52029">
    <property type="entry name" value="LD_TPASE"/>
    <property type="match status" value="1"/>
</dbReference>
<evidence type="ECO:0000256" key="1">
    <source>
        <dbReference type="ARBA" id="ARBA00004752"/>
    </source>
</evidence>
<accession>A0ABV3DJ87</accession>
<dbReference type="InterPro" id="IPR038063">
    <property type="entry name" value="Transpep_catalytic_dom"/>
</dbReference>
<evidence type="ECO:0000256" key="3">
    <source>
        <dbReference type="ARBA" id="ARBA00022960"/>
    </source>
</evidence>
<sequence length="174" mass="19245">MRDMRTAARFAARSDGPRRPLRHVLLSSSLAGALLFALAPAVEAAPAAAANPCPRGYVRIVCVNLDNQTLWMQDKNGHRTYGPVPIRSGRKGFPTRTGLKSIYAKRVKDWSYAYNVSMPYAQYFDGGQAFHAYAGAITTPPGSHGCVNMRLADAKRLFSLTQKGDRAYIWGRRR</sequence>
<keyword evidence="2 9" id="KW-0808">Transferase</keyword>
<evidence type="ECO:0000313" key="9">
    <source>
        <dbReference type="EMBL" id="MEU8135820.1"/>
    </source>
</evidence>
<evidence type="ECO:0000256" key="6">
    <source>
        <dbReference type="PROSITE-ProRule" id="PRU01373"/>
    </source>
</evidence>
<feature type="chain" id="PRO_5046632627" evidence="7">
    <location>
        <begin position="45"/>
        <end position="174"/>
    </location>
</feature>
<keyword evidence="3 6" id="KW-0133">Cell shape</keyword>
<comment type="pathway">
    <text evidence="1 6">Cell wall biogenesis; peptidoglycan biosynthesis.</text>
</comment>
<feature type="domain" description="L,D-TPase catalytic" evidence="8">
    <location>
        <begin position="59"/>
        <end position="170"/>
    </location>
</feature>
<comment type="caution">
    <text evidence="9">The sequence shown here is derived from an EMBL/GenBank/DDBJ whole genome shotgun (WGS) entry which is preliminary data.</text>
</comment>
<evidence type="ECO:0000256" key="5">
    <source>
        <dbReference type="ARBA" id="ARBA00023316"/>
    </source>
</evidence>
<keyword evidence="4 6" id="KW-0573">Peptidoglycan synthesis</keyword>
<keyword evidence="10" id="KW-1185">Reference proteome</keyword>
<evidence type="ECO:0000313" key="10">
    <source>
        <dbReference type="Proteomes" id="UP001551482"/>
    </source>
</evidence>
<feature type="active site" description="Nucleophile" evidence="6">
    <location>
        <position position="146"/>
    </location>
</feature>
<evidence type="ECO:0000256" key="4">
    <source>
        <dbReference type="ARBA" id="ARBA00022984"/>
    </source>
</evidence>
<evidence type="ECO:0000259" key="8">
    <source>
        <dbReference type="PROSITE" id="PS52029"/>
    </source>
</evidence>